<dbReference type="InterPro" id="IPR011044">
    <property type="entry name" value="Quino_amine_DH_bsu"/>
</dbReference>
<gene>
    <name evidence="3" type="ORF">dnl_51470</name>
</gene>
<evidence type="ECO:0000313" key="3">
    <source>
        <dbReference type="EMBL" id="QTA82764.1"/>
    </source>
</evidence>
<evidence type="ECO:0000256" key="1">
    <source>
        <dbReference type="SAM" id="MobiDB-lite"/>
    </source>
</evidence>
<dbReference type="EMBL" id="CP061799">
    <property type="protein sequence ID" value="QTA82764.1"/>
    <property type="molecule type" value="Genomic_DNA"/>
</dbReference>
<dbReference type="KEGG" id="dli:dnl_51470"/>
<dbReference type="SUPFAM" id="SSF49464">
    <property type="entry name" value="Carboxypeptidase regulatory domain-like"/>
    <property type="match status" value="1"/>
</dbReference>
<dbReference type="Gene3D" id="2.60.40.10">
    <property type="entry name" value="Immunoglobulins"/>
    <property type="match status" value="1"/>
</dbReference>
<dbReference type="Gene3D" id="2.60.40.1120">
    <property type="entry name" value="Carboxypeptidase-like, regulatory domain"/>
    <property type="match status" value="1"/>
</dbReference>
<protein>
    <submittedName>
        <fullName evidence="3">LVIVD repeat-containing protein, DUF1566</fullName>
    </submittedName>
</protein>
<dbReference type="SUPFAM" id="SSF101908">
    <property type="entry name" value="Putative isomerase YbhE"/>
    <property type="match status" value="1"/>
</dbReference>
<reference evidence="3" key="1">
    <citation type="journal article" date="2021" name="Microb. Physiol.">
        <title>Proteogenomic Insights into the Physiology of Marine, Sulfate-Reducing, Filamentous Desulfonema limicola and Desulfonema magnum.</title>
        <authorList>
            <person name="Schnaars V."/>
            <person name="Wohlbrand L."/>
            <person name="Scheve S."/>
            <person name="Hinrichs C."/>
            <person name="Reinhardt R."/>
            <person name="Rabus R."/>
        </authorList>
    </citation>
    <scope>NUCLEOTIDE SEQUENCE</scope>
    <source>
        <strain evidence="3">5ac10</strain>
    </source>
</reference>
<keyword evidence="4" id="KW-1185">Reference proteome</keyword>
<evidence type="ECO:0000259" key="2">
    <source>
        <dbReference type="Pfam" id="PF07603"/>
    </source>
</evidence>
<dbReference type="PANTHER" id="PTHR35812">
    <property type="entry name" value="LIPOPROTEIN"/>
    <property type="match status" value="1"/>
</dbReference>
<feature type="domain" description="Lcl C-terminal" evidence="2">
    <location>
        <begin position="86"/>
        <end position="210"/>
    </location>
</feature>
<accession>A0A975BCN6</accession>
<feature type="domain" description="Lcl C-terminal" evidence="2">
    <location>
        <begin position="225"/>
        <end position="338"/>
    </location>
</feature>
<dbReference type="SUPFAM" id="SSF50969">
    <property type="entry name" value="YVTN repeat-like/Quinoprotein amine dehydrogenase"/>
    <property type="match status" value="1"/>
</dbReference>
<dbReference type="InterPro" id="IPR008969">
    <property type="entry name" value="CarboxyPept-like_regulatory"/>
</dbReference>
<dbReference type="Pfam" id="PF07603">
    <property type="entry name" value="Lcl_C"/>
    <property type="match status" value="2"/>
</dbReference>
<dbReference type="CDD" id="cd00146">
    <property type="entry name" value="PKD"/>
    <property type="match status" value="1"/>
</dbReference>
<dbReference type="InterPro" id="IPR013783">
    <property type="entry name" value="Ig-like_fold"/>
</dbReference>
<name>A0A975BCN6_9BACT</name>
<feature type="region of interest" description="Disordered" evidence="1">
    <location>
        <begin position="1792"/>
        <end position="1822"/>
    </location>
</feature>
<dbReference type="Proteomes" id="UP000663720">
    <property type="component" value="Chromosome"/>
</dbReference>
<sequence>MSPINRKTLLILLALSICLLPLFALGFPIPDTGQTKCYDNEKEIPCPNEGEPFYGQDANYTINPMSYTKLDASGNDLPDDATDWVMVRDNVTGLIWEVKTDDDSIHDKDNQYTWQESNNVFVTKLNTDNFGENSDWRLPSREELRTIIDYNIPSPGPTINKKYFPNTISSSYWSSSINADDEEEAWSIFYRYGDGSSSGKSNTRYARAVRGQFQAVSHFTINGDGTVTDIQTDLKWQQNGSEIEMSWEDALTYCEILTLGGYSDWRLPTIKELSSIAELTKYEPAINTEYFPSITSSSNYWSSTTDSKYNGSARYVVFKNGRGGTSHKTSKSYVLAVRGGTSQANPLEPEPEPSNSKIITIENGASNIHINGDYAYIIGEKTLNIYDLTVPDNPELINSISDDNIGRDISLSNKNAYILDTMLGNLNIFDTSNPRNLTLTNSYSVNLCSWFLESYQKYVYLGCDVGGVFIIDVSDPSNPQDIGNIDIQIVNTYYWTKDFAINNEYFYFIGWTDEWETLEPYTSYPLAIIDITNAKFPRFNSYIYIPGRPSDIAVSQNYAYITITDRFNYESEQNWNTLDSEKASLEIIDISNSENPLLINSIQIPFPQKVFISGAYAFVLSSENNSDSSLYIVNISNPEQPTIEESIEIPGENSDLWIYNSYAYVVGEQGLHVVDLSSFITYSSITPEISQRPLAGSPGTTFTQWGSGFTKNSTATLHIFDETGDEIGTDTVNIKADGSFEIPYTPSEDKALGKYTWYAVDDTTGSKSQQEITYEITATAYPEISNNPQHGNLFTEFEQIGTGFTPGETATLYFFDDSGQSLGTEKVDIQADGTFKIPYNPPEDKPLGRYYWYAIDDKTGNQTLEVEYWIEEGENQSPDIVHYPPIIAEPGKNLTITATITDSTNYIKNVSIFYRNPGVERDSDEPEFITYPPYELSSGDETFELEVIIPKDVITNNGIEYYIEAIDDNDAMSSVGSSEIPIFVPAGFIWQKISIEQEIYTVSVIADEVPENPKEYVYPLFDGSDDAKKYDPKAIYITDSNNEIVTKTDLQRKILALARNAAIYRLWARMDTDPIPILKRESSPINFETVSQTPQFCGKGNTDTSFGADYPGHLVFPEVYNKETLIFDLVDWEKGDFCLWKGDQVFHPSSLTDFNQRKEIYKDVLRHIILQNGAGIEKEDKLELLNKIVEVLKLYGTADALSVATSIQGAIKKITGDIDNPFDMLSLSTIGKEALVSAIQEYISFIDNYEDLAKISSRVIKSIDIFGKILSVAGSIADYKELEGIYIDWQLTNALLYGHGFQVLENTIESLSEINGKDSALNSAVEEIRSEFDEEVIQNFIKEFEKKIKLQKGKITLNAIQFAVAEVGALLIGTPAAPVGLIMVIGDTALGIIRLGYDSIVAKIEKEELHQAILLLSTLESSWYNNPLKKELNELAHNHIASKKAINKLNWNVSTRLYQAIFITDKIYEEQTEFMNTVFAGKDKKKMIEDMKNFKERLITHMKGQIDEGAEYGDMLNRISGKLFLNDNYVFFVPERELKELLNILENPKESHSENGIKYTLNSPGEIGIIDPVGRRCGAFVNYDENGEQKIIEINEIPGATFNRNSHSKEIYAPISATGDNKVKLTGTDNGAYTLSVRETSEDNTIISENQFTGEFEKGKTEDALINISDAGITIESEPTARGMITGTIINNISGNPVENAYISADTKGAISDSDGKFEISDIEPKEYFIKVETEGFQTYISEKINLSPNENKNIEIKLTPVTRYYFDNDGDGLGNPETMIEATSKPDGFVENADDADDTGDSLPEAPATTNLTVNAGSDQTVNERTTVSLSGSAENGTEPITYNWVQTSGTTVQLNNSSNSTPDFTAPNVGDGSITLTFQLTVTDNTGAQATDTCNIVVKNIDSEQDTEGPGPDDSPGCFISTIF</sequence>
<dbReference type="InterPro" id="IPR011460">
    <property type="entry name" value="Lcl_C"/>
</dbReference>
<dbReference type="Pfam" id="PF22352">
    <property type="entry name" value="K319L-like_PKD"/>
    <property type="match status" value="1"/>
</dbReference>
<dbReference type="RefSeq" id="WP_207688653.1">
    <property type="nucleotide sequence ID" value="NZ_CP061799.1"/>
</dbReference>
<organism evidence="3 4">
    <name type="scientific">Desulfonema limicola</name>
    <dbReference type="NCBI Taxonomy" id="45656"/>
    <lineage>
        <taxon>Bacteria</taxon>
        <taxon>Pseudomonadati</taxon>
        <taxon>Thermodesulfobacteriota</taxon>
        <taxon>Desulfobacteria</taxon>
        <taxon>Desulfobacterales</taxon>
        <taxon>Desulfococcaceae</taxon>
        <taxon>Desulfonema</taxon>
    </lineage>
</organism>
<dbReference type="PANTHER" id="PTHR35812:SF1">
    <property type="entry name" value="LIPOPROTEIN"/>
    <property type="match status" value="1"/>
</dbReference>
<dbReference type="InterPro" id="IPR013211">
    <property type="entry name" value="LVIVD"/>
</dbReference>
<feature type="compositionally biased region" description="Polar residues" evidence="1">
    <location>
        <begin position="1809"/>
        <end position="1822"/>
    </location>
</feature>
<evidence type="ECO:0000313" key="4">
    <source>
        <dbReference type="Proteomes" id="UP000663720"/>
    </source>
</evidence>
<dbReference type="Pfam" id="PF13620">
    <property type="entry name" value="CarboxypepD_reg"/>
    <property type="match status" value="1"/>
</dbReference>
<dbReference type="Pfam" id="PF08309">
    <property type="entry name" value="LVIVD"/>
    <property type="match status" value="6"/>
</dbReference>
<proteinExistence type="predicted"/>